<name>A0A9P7N7H1_9HYPO</name>
<reference evidence="2" key="1">
    <citation type="journal article" date="2020" name="bioRxiv">
        <title>Whole genome comparisons of ergot fungi reveals the divergence and evolution of species within the genus Claviceps are the result of varying mechanisms driving genome evolution and host range expansion.</title>
        <authorList>
            <person name="Wyka S.A."/>
            <person name="Mondo S.J."/>
            <person name="Liu M."/>
            <person name="Dettman J."/>
            <person name="Nalam V."/>
            <person name="Broders K.D."/>
        </authorList>
    </citation>
    <scope>NUCLEOTIDE SEQUENCE</scope>
    <source>
        <strain evidence="2">CCC 602</strain>
    </source>
</reference>
<protein>
    <submittedName>
        <fullName evidence="2">Uncharacterized protein</fullName>
    </submittedName>
</protein>
<evidence type="ECO:0000313" key="3">
    <source>
        <dbReference type="Proteomes" id="UP000748025"/>
    </source>
</evidence>
<dbReference type="EMBL" id="SRPW01002242">
    <property type="protein sequence ID" value="KAG5994334.1"/>
    <property type="molecule type" value="Genomic_DNA"/>
</dbReference>
<feature type="region of interest" description="Disordered" evidence="1">
    <location>
        <begin position="441"/>
        <end position="463"/>
    </location>
</feature>
<dbReference type="AlphaFoldDB" id="A0A9P7N7H1"/>
<feature type="compositionally biased region" description="Basic residues" evidence="1">
    <location>
        <begin position="201"/>
        <end position="210"/>
    </location>
</feature>
<proteinExistence type="predicted"/>
<feature type="compositionally biased region" description="Polar residues" evidence="1">
    <location>
        <begin position="255"/>
        <end position="265"/>
    </location>
</feature>
<feature type="compositionally biased region" description="Polar residues" evidence="1">
    <location>
        <begin position="275"/>
        <end position="300"/>
    </location>
</feature>
<evidence type="ECO:0000256" key="1">
    <source>
        <dbReference type="SAM" id="MobiDB-lite"/>
    </source>
</evidence>
<sequence>MSIFSSLRKSRQQAKEHNAKLAEQKKKEEVQIPYKHVPTHAATDAFASAPPSWREADRPRIVEQNRRRSAMAASGHHMNMPGVPRVGSSLSRVSYPGEDLTPVIRLPMTYSYSGVSSHSPSARDSREMIYSAPQDTAYMHVSLKGKEVPRVYEAHRISPASSKSGPSPVGSLDGSTSSQDDLEMKPARPRTTKAADAVSTHRLHPSHARRKSDTSVHQYTLSSTAKSSYASTPRDSRPPPSMRGFASIPAVALSLPTNTGGSSSGHFPPQAYTRPGSSSKSSPTDTLTPPSRQSSATSLPGLSHGPIKQPASALVTPHTSLAEKKEPGLKWLALPEPDVDVHGSSLGPVAGPSFANDRPTASASDLPWTHSETPSFKVRQLQQQDRSPQGNSEPHGASPQQSLNGSHASSVAHGHHLVNVFPEMAMPDSPQKPVKHKKLFKSAAGNVSRKNRWSTSKVPALLV</sequence>
<comment type="caution">
    <text evidence="2">The sequence shown here is derived from an EMBL/GenBank/DDBJ whole genome shotgun (WGS) entry which is preliminary data.</text>
</comment>
<feature type="compositionally biased region" description="Polar residues" evidence="1">
    <location>
        <begin position="215"/>
        <end position="233"/>
    </location>
</feature>
<accession>A0A9P7N7H1</accession>
<organism evidence="2 3">
    <name type="scientific">Claviceps pusilla</name>
    <dbReference type="NCBI Taxonomy" id="123648"/>
    <lineage>
        <taxon>Eukaryota</taxon>
        <taxon>Fungi</taxon>
        <taxon>Dikarya</taxon>
        <taxon>Ascomycota</taxon>
        <taxon>Pezizomycotina</taxon>
        <taxon>Sordariomycetes</taxon>
        <taxon>Hypocreomycetidae</taxon>
        <taxon>Hypocreales</taxon>
        <taxon>Clavicipitaceae</taxon>
        <taxon>Claviceps</taxon>
    </lineage>
</organism>
<evidence type="ECO:0000313" key="2">
    <source>
        <dbReference type="EMBL" id="KAG5994334.1"/>
    </source>
</evidence>
<dbReference type="Proteomes" id="UP000748025">
    <property type="component" value="Unassembled WGS sequence"/>
</dbReference>
<keyword evidence="3" id="KW-1185">Reference proteome</keyword>
<gene>
    <name evidence="2" type="ORF">E4U43_003259</name>
</gene>
<feature type="compositionally biased region" description="Basic and acidic residues" evidence="1">
    <location>
        <begin position="13"/>
        <end position="30"/>
    </location>
</feature>
<feature type="region of interest" description="Disordered" evidence="1">
    <location>
        <begin position="1"/>
        <end position="59"/>
    </location>
</feature>
<feature type="compositionally biased region" description="Polar residues" evidence="1">
    <location>
        <begin position="370"/>
        <end position="404"/>
    </location>
</feature>
<feature type="region of interest" description="Disordered" evidence="1">
    <location>
        <begin position="156"/>
        <end position="314"/>
    </location>
</feature>
<dbReference type="OrthoDB" id="5225441at2759"/>
<feature type="region of interest" description="Disordered" evidence="1">
    <location>
        <begin position="343"/>
        <end position="410"/>
    </location>
</feature>